<evidence type="ECO:0000256" key="1">
    <source>
        <dbReference type="SAM" id="Phobius"/>
    </source>
</evidence>
<organism evidence="2 3">
    <name type="scientific">Leptonema illini</name>
    <dbReference type="NCBI Taxonomy" id="183"/>
    <lineage>
        <taxon>Bacteria</taxon>
        <taxon>Pseudomonadati</taxon>
        <taxon>Spirochaetota</taxon>
        <taxon>Spirochaetia</taxon>
        <taxon>Leptospirales</taxon>
        <taxon>Leptospiraceae</taxon>
        <taxon>Leptonema</taxon>
    </lineage>
</organism>
<evidence type="ECO:0000313" key="3">
    <source>
        <dbReference type="Proteomes" id="UP000460298"/>
    </source>
</evidence>
<sequence length="234" mass="26157">MKFRIISRSQGIRHFAEAKETAMPSRWLLITTGELQHTTFRPEALSEVACIARGDAVSLKSIDRSGASIILPEQRLHATIPQDISGDTIFLLLNGSLSSGIKKVSVDRNYAFVELADGRKLAARRFRERVILLSPEEYVDIDISEDKPFKSMQPLKTMHMENVETTFLVTDGPTYTLPISDRSYSIIITPELKRGIEKDPKQWARVLLLPVTLVADMIVTPVVVVAIVVIDVTN</sequence>
<keyword evidence="1" id="KW-0812">Transmembrane</keyword>
<feature type="transmembrane region" description="Helical" evidence="1">
    <location>
        <begin position="206"/>
        <end position="230"/>
    </location>
</feature>
<keyword evidence="1" id="KW-1133">Transmembrane helix</keyword>
<proteinExistence type="predicted"/>
<dbReference type="Proteomes" id="UP000460298">
    <property type="component" value="Unassembled WGS sequence"/>
</dbReference>
<comment type="caution">
    <text evidence="2">The sequence shown here is derived from an EMBL/GenBank/DDBJ whole genome shotgun (WGS) entry which is preliminary data.</text>
</comment>
<reference evidence="2 3" key="1">
    <citation type="submission" date="2019-10" db="EMBL/GenBank/DDBJ databases">
        <title>Extracellular Electron Transfer in a Candidatus Methanoperedens spp. Enrichment Culture.</title>
        <authorList>
            <person name="Berger S."/>
            <person name="Rangel Shaw D."/>
            <person name="Berben T."/>
            <person name="In 'T Zandt M."/>
            <person name="Frank J."/>
            <person name="Reimann J."/>
            <person name="Jetten M.S.M."/>
            <person name="Welte C.U."/>
        </authorList>
    </citation>
    <scope>NUCLEOTIDE SEQUENCE [LARGE SCALE GENOMIC DNA]</scope>
    <source>
        <strain evidence="2">SB12</strain>
    </source>
</reference>
<name>A0A833M043_9LEPT</name>
<gene>
    <name evidence="2" type="ORF">F9K24_17720</name>
</gene>
<dbReference type="EMBL" id="WBUI01000022">
    <property type="protein sequence ID" value="KAB2930274.1"/>
    <property type="molecule type" value="Genomic_DNA"/>
</dbReference>
<protein>
    <submittedName>
        <fullName evidence="2">Uncharacterized protein</fullName>
    </submittedName>
</protein>
<dbReference type="AlphaFoldDB" id="A0A833M043"/>
<keyword evidence="1" id="KW-0472">Membrane</keyword>
<evidence type="ECO:0000313" key="2">
    <source>
        <dbReference type="EMBL" id="KAB2930274.1"/>
    </source>
</evidence>
<accession>A0A833M043</accession>